<evidence type="ECO:0000256" key="8">
    <source>
        <dbReference type="ARBA" id="ARBA00023014"/>
    </source>
</evidence>
<feature type="binding site" evidence="10">
    <location>
        <position position="268"/>
    </location>
    <ligand>
        <name>Zn(2+)</name>
        <dbReference type="ChEBI" id="CHEBI:29105"/>
    </ligand>
</feature>
<protein>
    <recommendedName>
        <fullName evidence="10">Phosphomethylpyrimidine synthase</fullName>
        <ecNumber evidence="10">4.1.99.17</ecNumber>
    </recommendedName>
    <alternativeName>
        <fullName evidence="10">Hydroxymethylpyrimidine phosphate synthase</fullName>
        <shortName evidence="10">HMP-P synthase</shortName>
        <shortName evidence="10">HMP-phosphate synthase</shortName>
        <shortName evidence="10">HMPP synthase</shortName>
    </alternativeName>
    <alternativeName>
        <fullName evidence="10">Thiamine biosynthesis protein ThiC</fullName>
    </alternativeName>
</protein>
<evidence type="ECO:0000256" key="6">
    <source>
        <dbReference type="ARBA" id="ARBA00022977"/>
    </source>
</evidence>
<feature type="binding site" evidence="10">
    <location>
        <position position="291"/>
    </location>
    <ligand>
        <name>substrate</name>
    </ligand>
</feature>
<dbReference type="Pfam" id="PF01964">
    <property type="entry name" value="ThiC_Rad_SAM"/>
    <property type="match status" value="1"/>
</dbReference>
<dbReference type="KEGG" id="mol:YLM1_0120"/>
<feature type="binding site" evidence="10">
    <location>
        <position position="65"/>
    </location>
    <ligand>
        <name>substrate</name>
    </ligand>
</feature>
<dbReference type="NCBIfam" id="TIGR00190">
    <property type="entry name" value="thiC"/>
    <property type="match status" value="1"/>
</dbReference>
<feature type="binding site" evidence="10">
    <location>
        <position position="94"/>
    </location>
    <ligand>
        <name>substrate</name>
    </ligand>
</feature>
<keyword evidence="2 10" id="KW-0004">4Fe-4S</keyword>
<evidence type="ECO:0000256" key="4">
    <source>
        <dbReference type="ARBA" id="ARBA00022723"/>
    </source>
</evidence>
<name>A0A126QX22_METOL</name>
<comment type="pathway">
    <text evidence="10">Cofactor biosynthesis; thiamine diphosphate biosynthesis.</text>
</comment>
<feature type="binding site" evidence="10">
    <location>
        <position position="264"/>
    </location>
    <ligand>
        <name>substrate</name>
    </ligand>
</feature>
<keyword evidence="5 10" id="KW-0862">Zinc</keyword>
<sequence>MTQMTEAKKGNITPEMKAVAEFEKVDVDKILKGLANGTIVIPKNIDRETKACGIGQGLSTKINANIGSSNQIEEIDLEIKKAKLAVDFGADAIMDLSTGPKLLEFREKIMDSVDVPIGTVPIYEAGVIKLNNGKEIIDMDEDDIFNSIIHQARDGVDFMTLHCGINCDLVDKLQKAKRMMGIVSRGGTFLASWILHNEKENPLYANYDYLLEIALEHDITLSLGDGLRPGCLSDATDTSQIQELVTLGTLVKRAQELGVQTMVEGPGHVPLNQIKSNMEIQKTLCHGAPFYVLGPIVTDLAPGYDHITSAIGGAIAASSGADFLCYVTPAEHLSLPSLEDVKEGVVASKIAAQAADLALGLETAWDKEVKMATARKNFDWEGQFNLAFDKAKAYHYRNKCELKDDEMCSMCGEYCAVKIAKGDF</sequence>
<comment type="function">
    <text evidence="1 10">Catalyzes the synthesis of the hydroxymethylpyrimidine phosphate (HMP-P) moiety of thiamine from aminoimidazole ribotide (AIR) in a radical S-adenosyl-L-methionine (SAM)-dependent reaction.</text>
</comment>
<evidence type="ECO:0000256" key="7">
    <source>
        <dbReference type="ARBA" id="ARBA00023004"/>
    </source>
</evidence>
<keyword evidence="13" id="KW-1185">Reference proteome</keyword>
<reference evidence="14" key="3">
    <citation type="submission" date="2016-10" db="EMBL/GenBank/DDBJ databases">
        <authorList>
            <person name="Varghese N."/>
        </authorList>
    </citation>
    <scope>NUCLEOTIDE SEQUENCE [LARGE SCALE GENOMIC DNA]</scope>
    <source>
        <strain evidence="14">DSM 16632</strain>
    </source>
</reference>
<dbReference type="UniPathway" id="UPA00060"/>
<dbReference type="InterPro" id="IPR002817">
    <property type="entry name" value="ThiC/BzaA/B"/>
</dbReference>
<comment type="cofactor">
    <cofactor evidence="10">
        <name>[4Fe-4S] cluster</name>
        <dbReference type="ChEBI" id="CHEBI:49883"/>
    </cofactor>
    <text evidence="10">Binds 1 [4Fe-4S] cluster per subunit. The cluster is coordinated with 3 cysteines and an exchangeable S-adenosyl-L-methionine.</text>
</comment>
<evidence type="ECO:0000313" key="12">
    <source>
        <dbReference type="EMBL" id="SFL54981.1"/>
    </source>
</evidence>
<dbReference type="EMBL" id="CP014265">
    <property type="protein sequence ID" value="AMK14680.1"/>
    <property type="molecule type" value="Genomic_DNA"/>
</dbReference>
<accession>A0A126QX22</accession>
<dbReference type="HAMAP" id="MF_00089">
    <property type="entry name" value="ThiC"/>
    <property type="match status" value="1"/>
</dbReference>
<dbReference type="PANTHER" id="PTHR30557">
    <property type="entry name" value="THIAMINE BIOSYNTHESIS PROTEIN THIC"/>
    <property type="match status" value="1"/>
</dbReference>
<dbReference type="PANTHER" id="PTHR30557:SF1">
    <property type="entry name" value="PHOSPHOMETHYLPYRIMIDINE SYNTHASE, CHLOROPLASTIC"/>
    <property type="match status" value="1"/>
</dbReference>
<dbReference type="Proteomes" id="UP000066376">
    <property type="component" value="Chromosome"/>
</dbReference>
<dbReference type="GO" id="GO:0008270">
    <property type="term" value="F:zinc ion binding"/>
    <property type="evidence" value="ECO:0007669"/>
    <property type="project" value="UniProtKB-UniRule"/>
</dbReference>
<gene>
    <name evidence="10" type="primary">thiC</name>
    <name evidence="12" type="ORF">SAMN02910297_01190</name>
    <name evidence="11" type="ORF">YLM1_0120</name>
</gene>
<keyword evidence="8 10" id="KW-0411">Iron-sulfur</keyword>
<feature type="binding site" evidence="10">
    <location>
        <position position="162"/>
    </location>
    <ligand>
        <name>substrate</name>
    </ligand>
</feature>
<reference evidence="12" key="4">
    <citation type="submission" date="2016-10" db="EMBL/GenBank/DDBJ databases">
        <authorList>
            <person name="de Groot N.N."/>
        </authorList>
    </citation>
    <scope>NUCLEOTIDE SEQUENCE [LARGE SCALE GENOMIC DNA]</scope>
    <source>
        <strain evidence="12">DSM 16632</strain>
    </source>
</reference>
<feature type="binding site" evidence="10">
    <location>
        <begin position="184"/>
        <end position="186"/>
    </location>
    <ligand>
        <name>substrate</name>
    </ligand>
</feature>
<dbReference type="AlphaFoldDB" id="A0A126QX22"/>
<dbReference type="EMBL" id="FOTL01000018">
    <property type="protein sequence ID" value="SFL54981.1"/>
    <property type="molecule type" value="Genomic_DNA"/>
</dbReference>
<reference evidence="13" key="2">
    <citation type="submission" date="2016-02" db="EMBL/GenBank/DDBJ databases">
        <title>The draft genome sequence of the rumen methanogen Methanobrevibacter olleyae YLM1.</title>
        <authorList>
            <consortium name="New Zealand Agricultural Greenhouse Gas Research Centre/Pastoral Greenhouse Gas Research Consortium"/>
            <person name="Kelly W.J."/>
            <person name="Li D."/>
            <person name="Lambie S.C."/>
            <person name="Attwood G.T."/>
            <person name="Altermann E."/>
            <person name="Leahy S.C."/>
        </authorList>
    </citation>
    <scope>NUCLEOTIDE SEQUENCE [LARGE SCALE GENOMIC DNA]</scope>
    <source>
        <strain evidence="13">YLM1</strain>
    </source>
</reference>
<dbReference type="SFLD" id="SFLDF00407">
    <property type="entry name" value="phosphomethylpyrimidine_syntha"/>
    <property type="match status" value="1"/>
</dbReference>
<comment type="catalytic activity">
    <reaction evidence="10">
        <text>5-amino-1-(5-phospho-beta-D-ribosyl)imidazole + S-adenosyl-L-methionine = 4-amino-2-methyl-5-(phosphooxymethyl)pyrimidine + CO + 5'-deoxyadenosine + formate + L-methionine + 3 H(+)</text>
        <dbReference type="Rhea" id="RHEA:24840"/>
        <dbReference type="ChEBI" id="CHEBI:15378"/>
        <dbReference type="ChEBI" id="CHEBI:15740"/>
        <dbReference type="ChEBI" id="CHEBI:17245"/>
        <dbReference type="ChEBI" id="CHEBI:17319"/>
        <dbReference type="ChEBI" id="CHEBI:57844"/>
        <dbReference type="ChEBI" id="CHEBI:58354"/>
        <dbReference type="ChEBI" id="CHEBI:59789"/>
        <dbReference type="ChEBI" id="CHEBI:137981"/>
        <dbReference type="EC" id="4.1.99.17"/>
    </reaction>
</comment>
<dbReference type="STRING" id="294671.YLM1_0120"/>
<dbReference type="SFLD" id="SFLDG01114">
    <property type="entry name" value="phosphomethylpyrimidine_syntha"/>
    <property type="match status" value="1"/>
</dbReference>
<evidence type="ECO:0000313" key="14">
    <source>
        <dbReference type="Proteomes" id="UP000183442"/>
    </source>
</evidence>
<dbReference type="EC" id="4.1.99.17" evidence="10"/>
<feature type="binding site" evidence="10">
    <location>
        <position position="411"/>
    </location>
    <ligand>
        <name>[4Fe-4S] cluster</name>
        <dbReference type="ChEBI" id="CHEBI:49883"/>
        <note>4Fe-4S-S-AdoMet</note>
    </ligand>
</feature>
<dbReference type="Gene3D" id="3.20.20.540">
    <property type="entry name" value="Radical SAM ThiC family, central domain"/>
    <property type="match status" value="1"/>
</dbReference>
<dbReference type="PATRIC" id="fig|294671.3.peg.119"/>
<dbReference type="FunFam" id="3.20.20.540:FF:000001">
    <property type="entry name" value="Phosphomethylpyrimidine synthase"/>
    <property type="match status" value="1"/>
</dbReference>
<evidence type="ECO:0000256" key="5">
    <source>
        <dbReference type="ARBA" id="ARBA00022833"/>
    </source>
</evidence>
<feature type="binding site" evidence="10">
    <location>
        <position position="408"/>
    </location>
    <ligand>
        <name>[4Fe-4S] cluster</name>
        <dbReference type="ChEBI" id="CHEBI:49883"/>
        <note>4Fe-4S-S-AdoMet</note>
    </ligand>
</feature>
<feature type="binding site" evidence="10">
    <location>
        <position position="332"/>
    </location>
    <ligand>
        <name>Zn(2+)</name>
        <dbReference type="ChEBI" id="CHEBI:29105"/>
    </ligand>
</feature>
<evidence type="ECO:0000256" key="10">
    <source>
        <dbReference type="HAMAP-Rule" id="MF_00089"/>
    </source>
</evidence>
<reference evidence="11 13" key="1">
    <citation type="journal article" date="2016" name="Genome Announc.">
        <title>Draft Genome Sequence of the Rumen Methanogen Methanobrevibacter olleyae YLM1.</title>
        <authorList>
            <person name="Kelly W.J."/>
            <person name="Li D."/>
            <person name="Lambie S.C."/>
            <person name="Cox F."/>
            <person name="Attwood G.T."/>
            <person name="Altermann E."/>
            <person name="Leahy S.C."/>
        </authorList>
    </citation>
    <scope>NUCLEOTIDE SEQUENCE [LARGE SCALE GENOMIC DNA]</scope>
    <source>
        <strain evidence="11 13">YLM1</strain>
    </source>
</reference>
<dbReference type="GeneID" id="28488416"/>
<evidence type="ECO:0000313" key="11">
    <source>
        <dbReference type="EMBL" id="AMK14680.1"/>
    </source>
</evidence>
<feature type="binding site" evidence="10">
    <location>
        <position position="123"/>
    </location>
    <ligand>
        <name>substrate</name>
    </ligand>
</feature>
<keyword evidence="9 10" id="KW-0456">Lyase</keyword>
<comment type="similarity">
    <text evidence="10">Belongs to the ThiC family.</text>
</comment>
<dbReference type="NCBIfam" id="NF009895">
    <property type="entry name" value="PRK13352.1"/>
    <property type="match status" value="1"/>
</dbReference>
<evidence type="ECO:0000313" key="13">
    <source>
        <dbReference type="Proteomes" id="UP000066376"/>
    </source>
</evidence>
<evidence type="ECO:0000256" key="9">
    <source>
        <dbReference type="ARBA" id="ARBA00023239"/>
    </source>
</evidence>
<dbReference type="GO" id="GO:0070284">
    <property type="term" value="F:phosphomethylpyrimidine synthase activity"/>
    <property type="evidence" value="ECO:0007669"/>
    <property type="project" value="UniProtKB-EC"/>
</dbReference>
<dbReference type="GO" id="GO:0051539">
    <property type="term" value="F:4 iron, 4 sulfur cluster binding"/>
    <property type="evidence" value="ECO:0007669"/>
    <property type="project" value="UniProtKB-KW"/>
</dbReference>
<evidence type="ECO:0000256" key="1">
    <source>
        <dbReference type="ARBA" id="ARBA00003175"/>
    </source>
</evidence>
<dbReference type="GO" id="GO:0009228">
    <property type="term" value="P:thiamine biosynthetic process"/>
    <property type="evidence" value="ECO:0007669"/>
    <property type="project" value="UniProtKB-UniRule"/>
</dbReference>
<evidence type="ECO:0000256" key="3">
    <source>
        <dbReference type="ARBA" id="ARBA00022691"/>
    </source>
</evidence>
<proteinExistence type="inferred from homology"/>
<dbReference type="GO" id="GO:0009229">
    <property type="term" value="P:thiamine diphosphate biosynthetic process"/>
    <property type="evidence" value="ECO:0007669"/>
    <property type="project" value="UniProtKB-UniRule"/>
</dbReference>
<evidence type="ECO:0000256" key="2">
    <source>
        <dbReference type="ARBA" id="ARBA00022485"/>
    </source>
</evidence>
<keyword evidence="4 10" id="KW-0479">Metal-binding</keyword>
<dbReference type="Gene3D" id="6.10.250.620">
    <property type="match status" value="1"/>
</dbReference>
<dbReference type="InterPro" id="IPR037509">
    <property type="entry name" value="ThiC"/>
</dbReference>
<keyword evidence="3 10" id="KW-0949">S-adenosyl-L-methionine</keyword>
<keyword evidence="6 10" id="KW-0784">Thiamine biosynthesis</keyword>
<feature type="binding site" evidence="10">
    <location>
        <begin position="225"/>
        <end position="228"/>
    </location>
    <ligand>
        <name>substrate</name>
    </ligand>
</feature>
<dbReference type="OrthoDB" id="335406at2157"/>
<dbReference type="RefSeq" id="WP_067145300.1">
    <property type="nucleotide sequence ID" value="NZ_CP014265.1"/>
</dbReference>
<feature type="binding site" evidence="10">
    <location>
        <position position="415"/>
    </location>
    <ligand>
        <name>[4Fe-4S] cluster</name>
        <dbReference type="ChEBI" id="CHEBI:49883"/>
        <note>4Fe-4S-S-AdoMet</note>
    </ligand>
</feature>
<dbReference type="SFLD" id="SFLDS00113">
    <property type="entry name" value="Radical_SAM_Phosphomethylpyrim"/>
    <property type="match status" value="1"/>
</dbReference>
<dbReference type="Proteomes" id="UP000183442">
    <property type="component" value="Unassembled WGS sequence"/>
</dbReference>
<dbReference type="InterPro" id="IPR038521">
    <property type="entry name" value="ThiC/Bza_core_dom"/>
</dbReference>
<organism evidence="11 13">
    <name type="scientific">Methanobrevibacter olleyae</name>
    <dbReference type="NCBI Taxonomy" id="294671"/>
    <lineage>
        <taxon>Archaea</taxon>
        <taxon>Methanobacteriati</taxon>
        <taxon>Methanobacteriota</taxon>
        <taxon>Methanomada group</taxon>
        <taxon>Methanobacteria</taxon>
        <taxon>Methanobacteriales</taxon>
        <taxon>Methanobacteriaceae</taxon>
        <taxon>Methanobrevibacter</taxon>
    </lineage>
</organism>
<keyword evidence="7 10" id="KW-0408">Iron</keyword>